<sequence>MAIAAGAGLLVGRFARGVAGAAADDSHGGASTQRTSTPERDESSSVGPETPAPRYPDSGLGSSPEVSTGGVGGIGGIPGLDLDPSRKAGPGRGSLDS</sequence>
<proteinExistence type="predicted"/>
<keyword evidence="3" id="KW-1185">Reference proteome</keyword>
<reference evidence="2 3" key="1">
    <citation type="submission" date="2020-08" db="EMBL/GenBank/DDBJ databases">
        <title>Sequencing the genomes of 1000 actinobacteria strains.</title>
        <authorList>
            <person name="Klenk H.-P."/>
        </authorList>
    </citation>
    <scope>NUCLEOTIDE SEQUENCE [LARGE SCALE GENOMIC DNA]</scope>
    <source>
        <strain evidence="2 3">DSM 22826</strain>
    </source>
</reference>
<accession>A0A839QMY1</accession>
<dbReference type="AlphaFoldDB" id="A0A839QMY1"/>
<evidence type="ECO:0000313" key="2">
    <source>
        <dbReference type="EMBL" id="MBB2997609.1"/>
    </source>
</evidence>
<feature type="compositionally biased region" description="Gly residues" evidence="1">
    <location>
        <begin position="69"/>
        <end position="78"/>
    </location>
</feature>
<evidence type="ECO:0000313" key="3">
    <source>
        <dbReference type="Proteomes" id="UP000523000"/>
    </source>
</evidence>
<comment type="caution">
    <text evidence="2">The sequence shown here is derived from an EMBL/GenBank/DDBJ whole genome shotgun (WGS) entry which is preliminary data.</text>
</comment>
<gene>
    <name evidence="2" type="ORF">E9229_003881</name>
</gene>
<feature type="region of interest" description="Disordered" evidence="1">
    <location>
        <begin position="21"/>
        <end position="97"/>
    </location>
</feature>
<protein>
    <submittedName>
        <fullName evidence="2">Uncharacterized protein</fullName>
    </submittedName>
</protein>
<feature type="compositionally biased region" description="Low complexity" evidence="1">
    <location>
        <begin position="21"/>
        <end position="31"/>
    </location>
</feature>
<dbReference type="Proteomes" id="UP000523000">
    <property type="component" value="Unassembled WGS sequence"/>
</dbReference>
<name>A0A839QMY1_9MICC</name>
<organism evidence="2 3">
    <name type="scientific">Paeniglutamicibacter cryotolerans</name>
    <dbReference type="NCBI Taxonomy" id="670079"/>
    <lineage>
        <taxon>Bacteria</taxon>
        <taxon>Bacillati</taxon>
        <taxon>Actinomycetota</taxon>
        <taxon>Actinomycetes</taxon>
        <taxon>Micrococcales</taxon>
        <taxon>Micrococcaceae</taxon>
        <taxon>Paeniglutamicibacter</taxon>
    </lineage>
</organism>
<evidence type="ECO:0000256" key="1">
    <source>
        <dbReference type="SAM" id="MobiDB-lite"/>
    </source>
</evidence>
<dbReference type="EMBL" id="JACHVS010000005">
    <property type="protein sequence ID" value="MBB2997609.1"/>
    <property type="molecule type" value="Genomic_DNA"/>
</dbReference>